<accession>A0A1F8FGQ3</accession>
<dbReference type="EMBL" id="MGJT01000031">
    <property type="protein sequence ID" value="OGN11466.1"/>
    <property type="molecule type" value="Genomic_DNA"/>
</dbReference>
<reference evidence="2 3" key="1">
    <citation type="journal article" date="2016" name="Nat. Commun.">
        <title>Thousands of microbial genomes shed light on interconnected biogeochemical processes in an aquifer system.</title>
        <authorList>
            <person name="Anantharaman K."/>
            <person name="Brown C.T."/>
            <person name="Hug L.A."/>
            <person name="Sharon I."/>
            <person name="Castelle C.J."/>
            <person name="Probst A.J."/>
            <person name="Thomas B.C."/>
            <person name="Singh A."/>
            <person name="Wilkins M.J."/>
            <person name="Karaoz U."/>
            <person name="Brodie E.L."/>
            <person name="Williams K.H."/>
            <person name="Hubbard S.S."/>
            <person name="Banfield J.F."/>
        </authorList>
    </citation>
    <scope>NUCLEOTIDE SEQUENCE [LARGE SCALE GENOMIC DNA]</scope>
</reference>
<dbReference type="AlphaFoldDB" id="A0A1F8FGQ3"/>
<evidence type="ECO:0000313" key="2">
    <source>
        <dbReference type="EMBL" id="OGN11466.1"/>
    </source>
</evidence>
<evidence type="ECO:0000256" key="1">
    <source>
        <dbReference type="SAM" id="Coils"/>
    </source>
</evidence>
<protein>
    <submittedName>
        <fullName evidence="2">Uncharacterized protein</fullName>
    </submittedName>
</protein>
<name>A0A1F8FGQ3_9BACT</name>
<gene>
    <name evidence="2" type="ORF">A3C71_02305</name>
</gene>
<organism evidence="2 3">
    <name type="scientific">Candidatus Yanofskybacteria bacterium RIFCSPHIGHO2_02_FULL_43_15c</name>
    <dbReference type="NCBI Taxonomy" id="1802679"/>
    <lineage>
        <taxon>Bacteria</taxon>
        <taxon>Candidatus Yanofskyibacteriota</taxon>
    </lineage>
</organism>
<dbReference type="Proteomes" id="UP000178197">
    <property type="component" value="Unassembled WGS sequence"/>
</dbReference>
<evidence type="ECO:0000313" key="3">
    <source>
        <dbReference type="Proteomes" id="UP000178197"/>
    </source>
</evidence>
<proteinExistence type="predicted"/>
<keyword evidence="1" id="KW-0175">Coiled coil</keyword>
<feature type="coiled-coil region" evidence="1">
    <location>
        <begin position="19"/>
        <end position="46"/>
    </location>
</feature>
<comment type="caution">
    <text evidence="2">The sequence shown here is derived from an EMBL/GenBank/DDBJ whole genome shotgun (WGS) entry which is preliminary data.</text>
</comment>
<sequence length="111" mass="12940">MKNSAEAMRRTRVFLKGEYKKDNQRCSELEAQIEDLNRELSLLRNKDRIITTIIALVWVKNKAEGELIRQCADFCQPSEVITGIDTLTSKGVIELRYGDYCFTEKFKNFIE</sequence>